<dbReference type="AlphaFoldDB" id="A0A221V354"/>
<dbReference type="PROSITE" id="PS51677">
    <property type="entry name" value="NODB"/>
    <property type="match status" value="1"/>
</dbReference>
<evidence type="ECO:0000313" key="2">
    <source>
        <dbReference type="EMBL" id="ASO07980.1"/>
    </source>
</evidence>
<dbReference type="PANTHER" id="PTHR47561:SF1">
    <property type="entry name" value="POLYSACCHARIDE DEACETYLASE FAMILY PROTEIN (AFU_ORTHOLOGUE AFUA_6G05030)"/>
    <property type="match status" value="1"/>
</dbReference>
<dbReference type="GO" id="GO:0005975">
    <property type="term" value="P:carbohydrate metabolic process"/>
    <property type="evidence" value="ECO:0007669"/>
    <property type="project" value="InterPro"/>
</dbReference>
<protein>
    <submittedName>
        <fullName evidence="2">Polysaccharide deacetylase</fullName>
    </submittedName>
</protein>
<organism evidence="2 3">
    <name type="scientific">Arenibacter algicola</name>
    <dbReference type="NCBI Taxonomy" id="616991"/>
    <lineage>
        <taxon>Bacteria</taxon>
        <taxon>Pseudomonadati</taxon>
        <taxon>Bacteroidota</taxon>
        <taxon>Flavobacteriia</taxon>
        <taxon>Flavobacteriales</taxon>
        <taxon>Flavobacteriaceae</taxon>
        <taxon>Arenibacter</taxon>
    </lineage>
</organism>
<dbReference type="CDD" id="cd10941">
    <property type="entry name" value="CE4_PuuE_HpPgdA_like_2"/>
    <property type="match status" value="1"/>
</dbReference>
<evidence type="ECO:0000259" key="1">
    <source>
        <dbReference type="PROSITE" id="PS51677"/>
    </source>
</evidence>
<accession>A0A221V354</accession>
<dbReference type="EMBL" id="CP022515">
    <property type="protein sequence ID" value="ASO07980.1"/>
    <property type="molecule type" value="Genomic_DNA"/>
</dbReference>
<dbReference type="PANTHER" id="PTHR47561">
    <property type="entry name" value="POLYSACCHARIDE DEACETYLASE FAMILY PROTEIN (AFU_ORTHOLOGUE AFUA_6G05030)"/>
    <property type="match status" value="1"/>
</dbReference>
<dbReference type="Gene3D" id="3.20.20.370">
    <property type="entry name" value="Glycoside hydrolase/deacetylase"/>
    <property type="match status" value="1"/>
</dbReference>
<dbReference type="Proteomes" id="UP000204551">
    <property type="component" value="Chromosome"/>
</dbReference>
<dbReference type="RefSeq" id="WP_093980145.1">
    <property type="nucleotide sequence ID" value="NZ_CP022515.1"/>
</dbReference>
<reference evidence="2 3" key="1">
    <citation type="submission" date="2017-07" db="EMBL/GenBank/DDBJ databases">
        <title>Genome Sequence of Arenibacter algicola Strain SMS7 Isolated from a culture of the Diatom Skeletonema marinoi.</title>
        <authorList>
            <person name="Topel M."/>
            <person name="Pinder M.I.M."/>
            <person name="Johansson O.N."/>
            <person name="Kourtchenko O."/>
            <person name="Godhe A."/>
            <person name="Clarke A.K."/>
        </authorList>
    </citation>
    <scope>NUCLEOTIDE SEQUENCE [LARGE SCALE GENOMIC DNA]</scope>
    <source>
        <strain evidence="2 3">SMS7</strain>
    </source>
</reference>
<feature type="domain" description="NodB homology" evidence="1">
    <location>
        <begin position="23"/>
        <end position="282"/>
    </location>
</feature>
<sequence>MKILTFDIEDWFHILDNASTKTEKEWSNFESRIHKNMGTIFRVLDHTEVRASFFIVGWMAQQYPEIVREIVDRGYEIGSHTHLHQLAYEQNRIEFYQDVDRSIKVLEDVCGKKVKMFRAPGFSITEKNKWAFEILHELGIEIDSSVFPAGRAHGGMPNYGVAKPSILKYNGIQLKEYPINTRKVMGKSLIYSGGGYFRLTPYVLLKNWTRYDDYVMTYLHPRDLDPNQPMINDLTMHRKFKSYVGLKSAECKLKRWLTDFEFIDIASATKKIDWNSVRTIQL</sequence>
<name>A0A221V354_9FLAO</name>
<dbReference type="InterPro" id="IPR011330">
    <property type="entry name" value="Glyco_hydro/deAcase_b/a-brl"/>
</dbReference>
<dbReference type="Pfam" id="PF01522">
    <property type="entry name" value="Polysacc_deac_1"/>
    <property type="match status" value="1"/>
</dbReference>
<dbReference type="InterPro" id="IPR022560">
    <property type="entry name" value="DUF3473"/>
</dbReference>
<evidence type="ECO:0000313" key="3">
    <source>
        <dbReference type="Proteomes" id="UP000204551"/>
    </source>
</evidence>
<gene>
    <name evidence="2" type="ORF">AREALGSMS7_04582</name>
</gene>
<dbReference type="SUPFAM" id="SSF88713">
    <property type="entry name" value="Glycoside hydrolase/deacetylase"/>
    <property type="match status" value="1"/>
</dbReference>
<dbReference type="InterPro" id="IPR002509">
    <property type="entry name" value="NODB_dom"/>
</dbReference>
<dbReference type="Pfam" id="PF11959">
    <property type="entry name" value="DUF3473"/>
    <property type="match status" value="1"/>
</dbReference>
<dbReference type="InterPro" id="IPR045235">
    <property type="entry name" value="PuuE_HpPgdA-like"/>
</dbReference>
<dbReference type="KEGG" id="aalg:AREALGSMS7_04582"/>
<dbReference type="GO" id="GO:0016810">
    <property type="term" value="F:hydrolase activity, acting on carbon-nitrogen (but not peptide) bonds"/>
    <property type="evidence" value="ECO:0007669"/>
    <property type="project" value="InterPro"/>
</dbReference>
<proteinExistence type="predicted"/>